<protein>
    <recommendedName>
        <fullName evidence="4">Hemerythrin-like domain-containing protein</fullName>
    </recommendedName>
</protein>
<sequence length="264" mass="29440">MAQNDLIDLIQQDRSALADTTKGFAQDTKENQAKRANDAANQVAMFLQGEDMVIYPSIKKNMREGAALVQESLKRLRPIIQDLARLERMSVEDSAFQSTFDDTFNRFFEHWDHEDQTLRLLRDAMCEAEYNLLGPRWLAVRLFAPSRTADAGHAGSVMAVQHHQRQHQQQRHQSLTQCLNDLLDTAQEMLSKMKTSSVGDDQKEQGSVKSPEPQVGSVGDPKAATEETSSLDSDHTPQTKACKCVETCDCAAKDNVSKPTTSTA</sequence>
<evidence type="ECO:0000256" key="1">
    <source>
        <dbReference type="SAM" id="MobiDB-lite"/>
    </source>
</evidence>
<dbReference type="AlphaFoldDB" id="A0A1Y2H1A1"/>
<comment type="caution">
    <text evidence="2">The sequence shown here is derived from an EMBL/GenBank/DDBJ whole genome shotgun (WGS) entry which is preliminary data.</text>
</comment>
<proteinExistence type="predicted"/>
<reference evidence="2 3" key="1">
    <citation type="submission" date="2016-07" db="EMBL/GenBank/DDBJ databases">
        <title>Pervasive Adenine N6-methylation of Active Genes in Fungi.</title>
        <authorList>
            <consortium name="DOE Joint Genome Institute"/>
            <person name="Mondo S.J."/>
            <person name="Dannebaum R.O."/>
            <person name="Kuo R.C."/>
            <person name="Labutti K."/>
            <person name="Haridas S."/>
            <person name="Kuo A."/>
            <person name="Salamov A."/>
            <person name="Ahrendt S.R."/>
            <person name="Lipzen A."/>
            <person name="Sullivan W."/>
            <person name="Andreopoulos W.B."/>
            <person name="Clum A."/>
            <person name="Lindquist E."/>
            <person name="Daum C."/>
            <person name="Ramamoorthy G.K."/>
            <person name="Gryganskyi A."/>
            <person name="Culley D."/>
            <person name="Magnuson J.K."/>
            <person name="James T.Y."/>
            <person name="O'Malley M.A."/>
            <person name="Stajich J.E."/>
            <person name="Spatafora J.W."/>
            <person name="Visel A."/>
            <person name="Grigoriev I.V."/>
        </authorList>
    </citation>
    <scope>NUCLEOTIDE SEQUENCE [LARGE SCALE GENOMIC DNA]</scope>
    <source>
        <strain evidence="2 3">NRRL 3116</strain>
    </source>
</reference>
<dbReference type="GeneID" id="33568138"/>
<evidence type="ECO:0000313" key="3">
    <source>
        <dbReference type="Proteomes" id="UP000193648"/>
    </source>
</evidence>
<dbReference type="InParanoid" id="A0A1Y2H1A1"/>
<accession>A0A1Y2H1A1</accession>
<organism evidence="2 3">
    <name type="scientific">Lobosporangium transversale</name>
    <dbReference type="NCBI Taxonomy" id="64571"/>
    <lineage>
        <taxon>Eukaryota</taxon>
        <taxon>Fungi</taxon>
        <taxon>Fungi incertae sedis</taxon>
        <taxon>Mucoromycota</taxon>
        <taxon>Mortierellomycotina</taxon>
        <taxon>Mortierellomycetes</taxon>
        <taxon>Mortierellales</taxon>
        <taxon>Mortierellaceae</taxon>
        <taxon>Lobosporangium</taxon>
    </lineage>
</organism>
<keyword evidence="3" id="KW-1185">Reference proteome</keyword>
<dbReference type="EMBL" id="MCFF01000003">
    <property type="protein sequence ID" value="ORZ27781.1"/>
    <property type="molecule type" value="Genomic_DNA"/>
</dbReference>
<name>A0A1Y2H1A1_9FUNG</name>
<dbReference type="Proteomes" id="UP000193648">
    <property type="component" value="Unassembled WGS sequence"/>
</dbReference>
<gene>
    <name evidence="2" type="ORF">BCR41DRAFT_367359</name>
</gene>
<evidence type="ECO:0008006" key="4">
    <source>
        <dbReference type="Google" id="ProtNLM"/>
    </source>
</evidence>
<dbReference type="RefSeq" id="XP_021885484.1">
    <property type="nucleotide sequence ID" value="XM_022026295.1"/>
</dbReference>
<dbReference type="OrthoDB" id="9983919at2759"/>
<feature type="region of interest" description="Disordered" evidence="1">
    <location>
        <begin position="193"/>
        <end position="240"/>
    </location>
</feature>
<evidence type="ECO:0000313" key="2">
    <source>
        <dbReference type="EMBL" id="ORZ27781.1"/>
    </source>
</evidence>